<evidence type="ECO:0000313" key="3">
    <source>
        <dbReference type="Proteomes" id="UP001522905"/>
    </source>
</evidence>
<proteinExistence type="predicted"/>
<protein>
    <submittedName>
        <fullName evidence="2">Uncharacterized protein</fullName>
    </submittedName>
</protein>
<keyword evidence="1" id="KW-0732">Signal</keyword>
<dbReference type="Proteomes" id="UP001522905">
    <property type="component" value="Unassembled WGS sequence"/>
</dbReference>
<dbReference type="RefSeq" id="WP_248601707.1">
    <property type="nucleotide sequence ID" value="NZ_JAJIAO010000004.1"/>
</dbReference>
<accession>A0ABT0I242</accession>
<gene>
    <name evidence="2" type="ORF">LNP07_04585</name>
</gene>
<evidence type="ECO:0000313" key="2">
    <source>
        <dbReference type="EMBL" id="MCK8624788.1"/>
    </source>
</evidence>
<dbReference type="EMBL" id="JAJIAO010000004">
    <property type="protein sequence ID" value="MCK8624788.1"/>
    <property type="molecule type" value="Genomic_DNA"/>
</dbReference>
<organism evidence="2 3">
    <name type="scientific">Apilactobacillus xinyiensis</name>
    <dbReference type="NCBI Taxonomy" id="2841032"/>
    <lineage>
        <taxon>Bacteria</taxon>
        <taxon>Bacillati</taxon>
        <taxon>Bacillota</taxon>
        <taxon>Bacilli</taxon>
        <taxon>Lactobacillales</taxon>
        <taxon>Lactobacillaceae</taxon>
        <taxon>Apilactobacillus</taxon>
    </lineage>
</organism>
<reference evidence="2 3" key="1">
    <citation type="submission" date="2021-11" db="EMBL/GenBank/DDBJ databases">
        <title>Comparative genomics of bee honey and flower isolates.</title>
        <authorList>
            <person name="Bechtner J.D."/>
            <person name="Gallus M.K."/>
            <person name="Ehrmann M."/>
        </authorList>
    </citation>
    <scope>NUCLEOTIDE SEQUENCE [LARGE SCALE GENOMIC DNA]</scope>
    <source>
        <strain evidence="2 3">M161</strain>
    </source>
</reference>
<sequence>MLKKLIRVTLIYTGICLSMLFTNYSNAYASNTIPNAFRGTWYSYYRYLLLKFTKHAFAYKIDNQKWSWQCLHRWNDKLITKHLSKPHATMSISRHSMYKVHPWMMLISWQSNGEGNWFNVHTFSGRSVLTTMQGSQIGGCAHYYKTKALAKQLYKVKYKNFRY</sequence>
<comment type="caution">
    <text evidence="2">The sequence shown here is derived from an EMBL/GenBank/DDBJ whole genome shotgun (WGS) entry which is preliminary data.</text>
</comment>
<feature type="signal peptide" evidence="1">
    <location>
        <begin position="1"/>
        <end position="27"/>
    </location>
</feature>
<keyword evidence="3" id="KW-1185">Reference proteome</keyword>
<name>A0ABT0I242_9LACO</name>
<evidence type="ECO:0000256" key="1">
    <source>
        <dbReference type="SAM" id="SignalP"/>
    </source>
</evidence>
<feature type="chain" id="PRO_5046113060" evidence="1">
    <location>
        <begin position="28"/>
        <end position="163"/>
    </location>
</feature>